<name>A0A2H1VDH6_SPOFR</name>
<accession>A0A2H1VDH6</accession>
<dbReference type="InterPro" id="IPR052220">
    <property type="entry name" value="METTL25"/>
</dbReference>
<evidence type="ECO:0000259" key="1">
    <source>
        <dbReference type="Pfam" id="PF13679"/>
    </source>
</evidence>
<proteinExistence type="predicted"/>
<evidence type="ECO:0000313" key="2">
    <source>
        <dbReference type="EMBL" id="SOQ38893.1"/>
    </source>
</evidence>
<dbReference type="SUPFAM" id="SSF53335">
    <property type="entry name" value="S-adenosyl-L-methionine-dependent methyltransferases"/>
    <property type="match status" value="1"/>
</dbReference>
<feature type="domain" description="Methyltransferase" evidence="1">
    <location>
        <begin position="100"/>
        <end position="243"/>
    </location>
</feature>
<organism evidence="2">
    <name type="scientific">Spodoptera frugiperda</name>
    <name type="common">Fall armyworm</name>
    <dbReference type="NCBI Taxonomy" id="7108"/>
    <lineage>
        <taxon>Eukaryota</taxon>
        <taxon>Metazoa</taxon>
        <taxon>Ecdysozoa</taxon>
        <taxon>Arthropoda</taxon>
        <taxon>Hexapoda</taxon>
        <taxon>Insecta</taxon>
        <taxon>Pterygota</taxon>
        <taxon>Neoptera</taxon>
        <taxon>Endopterygota</taxon>
        <taxon>Lepidoptera</taxon>
        <taxon>Glossata</taxon>
        <taxon>Ditrysia</taxon>
        <taxon>Noctuoidea</taxon>
        <taxon>Noctuidae</taxon>
        <taxon>Amphipyrinae</taxon>
        <taxon>Spodoptera</taxon>
    </lineage>
</organism>
<gene>
    <name evidence="2" type="ORF">SFRICE_005615</name>
</gene>
<dbReference type="InterPro" id="IPR025714">
    <property type="entry name" value="Methyltranfer_dom"/>
</dbReference>
<dbReference type="PANTHER" id="PTHR12496:SF0">
    <property type="entry name" value="METHYLTRANSFERASE DOMAIN-CONTAINING PROTEIN"/>
    <property type="match status" value="1"/>
</dbReference>
<protein>
    <submittedName>
        <fullName evidence="2">SFRICE_005615</fullName>
    </submittedName>
</protein>
<dbReference type="AlphaFoldDB" id="A0A2H1VDH6"/>
<dbReference type="Pfam" id="PF13679">
    <property type="entry name" value="Methyltransf_32"/>
    <property type="match status" value="1"/>
</dbReference>
<dbReference type="InterPro" id="IPR029063">
    <property type="entry name" value="SAM-dependent_MTases_sf"/>
</dbReference>
<reference evidence="2" key="1">
    <citation type="submission" date="2016-07" db="EMBL/GenBank/DDBJ databases">
        <authorList>
            <person name="Bretaudeau A."/>
        </authorList>
    </citation>
    <scope>NUCLEOTIDE SEQUENCE</scope>
    <source>
        <strain evidence="2">Rice</strain>
        <tissue evidence="2">Whole body</tissue>
    </source>
</reference>
<sequence>MSLPPHFETPEEYFTECLQFFQEYQYLFSQPNTDVLIHRILERITISDENMQVFDENFDITAVDDEFLNKFFVKLKRLEVFYEDVEHDLDWCVNIAVSRKKQHEIIYLVKEIKEMCEQVECDTVVDFGSGLGYLDQLLFEKTNYRILGIECKESHYVGAKVRQRKYHPNSTDYVKYIKHTVKENSDENIRRFVQEKFEDHRQFCITGLHACADLTIDAINLFLKMDEAKALVIMPCCYHKMVENCNSFKNFPLSICLKDIFRKYNGSDYLKVPFLRVAAQPPSVDEKLEDLVFNLLSRAVLQEYAFKQNCKLKRKKRKAVKTKNMDKNFETYLQDAVANGFELIKKESSDDSNKVENPTFCVEEIMTLWNSMSKVTFKKAGIFILLQNYLQPVIENFVLYDRLVYLKEKGVKHCEFKKILNVNTSPRCLALLAYK</sequence>
<dbReference type="EMBL" id="ODYU01001969">
    <property type="protein sequence ID" value="SOQ38893.1"/>
    <property type="molecule type" value="Genomic_DNA"/>
</dbReference>
<dbReference type="PANTHER" id="PTHR12496">
    <property type="entry name" value="CGI-41 METHYLTRANSFERASE"/>
    <property type="match status" value="1"/>
</dbReference>